<sequence>MPDYAVILMQGLSPPIDADFRTYYHYLDITIINYRVGIAHPTDYEPTFLTISRA</sequence>
<dbReference type="EMBL" id="CP001287">
    <property type="protein sequence ID" value="ACK66619.1"/>
    <property type="molecule type" value="Genomic_DNA"/>
</dbReference>
<evidence type="ECO:0000313" key="2">
    <source>
        <dbReference type="Proteomes" id="UP000008204"/>
    </source>
</evidence>
<dbReference type="HOGENOM" id="CLU_3042570_0_0_3"/>
<accession>B7K4W3</accession>
<name>B7K4W3_RIPO1</name>
<dbReference type="KEGG" id="cyp:PCC8801_2615"/>
<dbReference type="AlphaFoldDB" id="B7K4W3"/>
<proteinExistence type="predicted"/>
<organism evidence="1 2">
    <name type="scientific">Rippkaea orientalis (strain PCC 8801 / RF-1)</name>
    <name type="common">Cyanothece sp. (strain PCC 8801)</name>
    <dbReference type="NCBI Taxonomy" id="41431"/>
    <lineage>
        <taxon>Bacteria</taxon>
        <taxon>Bacillati</taxon>
        <taxon>Cyanobacteriota</taxon>
        <taxon>Cyanophyceae</taxon>
        <taxon>Oscillatoriophycideae</taxon>
        <taxon>Chroococcales</taxon>
        <taxon>Aphanothecaceae</taxon>
        <taxon>Rippkaea</taxon>
        <taxon>Rippkaea orientalis</taxon>
    </lineage>
</organism>
<reference evidence="2" key="1">
    <citation type="journal article" date="2011" name="MBio">
        <title>Novel metabolic attributes of the genus Cyanothece, comprising a group of unicellular nitrogen-fixing Cyanobacteria.</title>
        <authorList>
            <person name="Bandyopadhyay A."/>
            <person name="Elvitigala T."/>
            <person name="Welsh E."/>
            <person name="Stockel J."/>
            <person name="Liberton M."/>
            <person name="Min H."/>
            <person name="Sherman L.A."/>
            <person name="Pakrasi H.B."/>
        </authorList>
    </citation>
    <scope>NUCLEOTIDE SEQUENCE [LARGE SCALE GENOMIC DNA]</scope>
    <source>
        <strain evidence="2">PCC 8801</strain>
    </source>
</reference>
<gene>
    <name evidence="1" type="ordered locus">PCC8801_2615</name>
</gene>
<keyword evidence="2" id="KW-1185">Reference proteome</keyword>
<protein>
    <submittedName>
        <fullName evidence="1">Uncharacterized protein</fullName>
    </submittedName>
</protein>
<evidence type="ECO:0000313" key="1">
    <source>
        <dbReference type="EMBL" id="ACK66619.1"/>
    </source>
</evidence>
<dbReference type="Proteomes" id="UP000008204">
    <property type="component" value="Chromosome"/>
</dbReference>